<reference evidence="12" key="1">
    <citation type="journal article" date="2014" name="Int. J. Syst. Evol. Microbiol.">
        <title>Complete genome sequence of Corynebacterium casei LMG S-19264T (=DSM 44701T), isolated from a smear-ripened cheese.</title>
        <authorList>
            <consortium name="US DOE Joint Genome Institute (JGI-PGF)"/>
            <person name="Walter F."/>
            <person name="Albersmeier A."/>
            <person name="Kalinowski J."/>
            <person name="Ruckert C."/>
        </authorList>
    </citation>
    <scope>NUCLEOTIDE SEQUENCE</scope>
    <source>
        <strain evidence="12">CGMCC 1.15095</strain>
    </source>
</reference>
<dbReference type="Pfam" id="PF09976">
    <property type="entry name" value="TPR_21"/>
    <property type="match status" value="1"/>
</dbReference>
<name>A0A916TU77_9SPHN</name>
<evidence type="ECO:0000256" key="8">
    <source>
        <dbReference type="ARBA" id="ARBA00024235"/>
    </source>
</evidence>
<comment type="subcellular location">
    <subcellularLocation>
        <location evidence="1">Cell membrane</location>
        <topology evidence="1">Single-pass type II membrane protein</topology>
    </subcellularLocation>
</comment>
<evidence type="ECO:0000256" key="3">
    <source>
        <dbReference type="ARBA" id="ARBA00022692"/>
    </source>
</evidence>
<feature type="domain" description="Ancillary SecYEG translocon subunit/Cell division coordinator CpoB TPR" evidence="11">
    <location>
        <begin position="41"/>
        <end position="207"/>
    </location>
</feature>
<gene>
    <name evidence="12" type="ORF">GCM10011494_30030</name>
</gene>
<comment type="similarity">
    <text evidence="7">Belongs to the YfgM family.</text>
</comment>
<feature type="region of interest" description="Disordered" evidence="9">
    <location>
        <begin position="245"/>
        <end position="267"/>
    </location>
</feature>
<dbReference type="RefSeq" id="WP_188772379.1">
    <property type="nucleotide sequence ID" value="NZ_BMHK01000024.1"/>
</dbReference>
<reference evidence="12" key="2">
    <citation type="submission" date="2020-09" db="EMBL/GenBank/DDBJ databases">
        <authorList>
            <person name="Sun Q."/>
            <person name="Zhou Y."/>
        </authorList>
    </citation>
    <scope>NUCLEOTIDE SEQUENCE</scope>
    <source>
        <strain evidence="12">CGMCC 1.15095</strain>
    </source>
</reference>
<keyword evidence="2" id="KW-1003">Cell membrane</keyword>
<evidence type="ECO:0000256" key="1">
    <source>
        <dbReference type="ARBA" id="ARBA00004401"/>
    </source>
</evidence>
<dbReference type="Proteomes" id="UP000608154">
    <property type="component" value="Unassembled WGS sequence"/>
</dbReference>
<evidence type="ECO:0000256" key="10">
    <source>
        <dbReference type="SAM" id="Phobius"/>
    </source>
</evidence>
<keyword evidence="6" id="KW-0143">Chaperone</keyword>
<sequence length="267" mass="28621">MALPPSENTPGNDKTAQRLAAQQDVFLREVDDAVRQDRLESFFTRYGKPLLVLIVLGILAFGGYLYWEHRQTQLREQNAENFIQALDSVKAGNFDEARSKLETLAGESSGGSAASAKLLLAGIALEQDKTDDALRLYGEVAGDESAPQPLRDLATVREVAANFDAMKPQAVVDRLKPYAAPGNPWFGVAGELVGMAYLKMDKKDQAGPLFAAIAKDEDVSPSLRSRARQLAAVLGVDAVEDVVDDKGEPFGKDGQTAVAVADGTAGE</sequence>
<dbReference type="PANTHER" id="PTHR38035:SF1">
    <property type="entry name" value="ANCILLARY SECYEG TRANSLOCON SUBUNIT"/>
    <property type="match status" value="1"/>
</dbReference>
<evidence type="ECO:0000256" key="9">
    <source>
        <dbReference type="SAM" id="MobiDB-lite"/>
    </source>
</evidence>
<dbReference type="AlphaFoldDB" id="A0A916TU77"/>
<evidence type="ECO:0000259" key="11">
    <source>
        <dbReference type="Pfam" id="PF09976"/>
    </source>
</evidence>
<dbReference type="EMBL" id="BMHK01000024">
    <property type="protein sequence ID" value="GGC09387.1"/>
    <property type="molecule type" value="Genomic_DNA"/>
</dbReference>
<dbReference type="InterPro" id="IPR018704">
    <property type="entry name" value="SecYEG/CpoB_TPR"/>
</dbReference>
<evidence type="ECO:0000256" key="6">
    <source>
        <dbReference type="ARBA" id="ARBA00023186"/>
    </source>
</evidence>
<comment type="caution">
    <text evidence="12">The sequence shown here is derived from an EMBL/GenBank/DDBJ whole genome shotgun (WGS) entry which is preliminary data.</text>
</comment>
<evidence type="ECO:0000256" key="4">
    <source>
        <dbReference type="ARBA" id="ARBA00022989"/>
    </source>
</evidence>
<proteinExistence type="inferred from homology"/>
<dbReference type="Gene3D" id="1.25.40.10">
    <property type="entry name" value="Tetratricopeptide repeat domain"/>
    <property type="match status" value="1"/>
</dbReference>
<evidence type="ECO:0000313" key="13">
    <source>
        <dbReference type="Proteomes" id="UP000608154"/>
    </source>
</evidence>
<keyword evidence="5 10" id="KW-0472">Membrane</keyword>
<dbReference type="PANTHER" id="PTHR38035">
    <property type="entry name" value="UPF0070 PROTEIN YFGM"/>
    <property type="match status" value="1"/>
</dbReference>
<evidence type="ECO:0000256" key="7">
    <source>
        <dbReference type="ARBA" id="ARBA00024197"/>
    </source>
</evidence>
<evidence type="ECO:0000256" key="5">
    <source>
        <dbReference type="ARBA" id="ARBA00023136"/>
    </source>
</evidence>
<dbReference type="InterPro" id="IPR011990">
    <property type="entry name" value="TPR-like_helical_dom_sf"/>
</dbReference>
<keyword evidence="4 10" id="KW-1133">Transmembrane helix</keyword>
<keyword evidence="13" id="KW-1185">Reference proteome</keyword>
<dbReference type="GO" id="GO:0044877">
    <property type="term" value="F:protein-containing complex binding"/>
    <property type="evidence" value="ECO:0007669"/>
    <property type="project" value="InterPro"/>
</dbReference>
<organism evidence="12 13">
    <name type="scientific">Novosphingobium endophyticum</name>
    <dbReference type="NCBI Taxonomy" id="1955250"/>
    <lineage>
        <taxon>Bacteria</taxon>
        <taxon>Pseudomonadati</taxon>
        <taxon>Pseudomonadota</taxon>
        <taxon>Alphaproteobacteria</taxon>
        <taxon>Sphingomonadales</taxon>
        <taxon>Sphingomonadaceae</taxon>
        <taxon>Novosphingobium</taxon>
    </lineage>
</organism>
<protein>
    <recommendedName>
        <fullName evidence="8">Ancillary SecYEG translocon subunit</fullName>
    </recommendedName>
</protein>
<evidence type="ECO:0000313" key="12">
    <source>
        <dbReference type="EMBL" id="GGC09387.1"/>
    </source>
</evidence>
<accession>A0A916TU77</accession>
<feature type="transmembrane region" description="Helical" evidence="10">
    <location>
        <begin position="50"/>
        <end position="67"/>
    </location>
</feature>
<evidence type="ECO:0000256" key="2">
    <source>
        <dbReference type="ARBA" id="ARBA00022475"/>
    </source>
</evidence>
<keyword evidence="3 10" id="KW-0812">Transmembrane</keyword>
<dbReference type="GO" id="GO:0005886">
    <property type="term" value="C:plasma membrane"/>
    <property type="evidence" value="ECO:0007669"/>
    <property type="project" value="UniProtKB-SubCell"/>
</dbReference>
<dbReference type="InterPro" id="IPR026039">
    <property type="entry name" value="YfgM"/>
</dbReference>